<protein>
    <submittedName>
        <fullName evidence="1">Uncharacterized protein</fullName>
    </submittedName>
</protein>
<dbReference type="AlphaFoldDB" id="A0A0E0KMR0"/>
<dbReference type="Proteomes" id="UP000026962">
    <property type="component" value="Chromosome 4"/>
</dbReference>
<evidence type="ECO:0000313" key="2">
    <source>
        <dbReference type="Proteomes" id="UP000026962"/>
    </source>
</evidence>
<reference evidence="1" key="2">
    <citation type="submission" date="2018-05" db="EMBL/GenBank/DDBJ databases">
        <title>OpunRS2 (Oryza punctata Reference Sequence Version 2).</title>
        <authorList>
            <person name="Zhang J."/>
            <person name="Kudrna D."/>
            <person name="Lee S."/>
            <person name="Talag J."/>
            <person name="Welchert J."/>
            <person name="Wing R.A."/>
        </authorList>
    </citation>
    <scope>NUCLEOTIDE SEQUENCE [LARGE SCALE GENOMIC DNA]</scope>
</reference>
<reference evidence="1" key="1">
    <citation type="submission" date="2015-04" db="UniProtKB">
        <authorList>
            <consortium name="EnsemblPlants"/>
        </authorList>
    </citation>
    <scope>IDENTIFICATION</scope>
</reference>
<accession>A0A0E0KMR0</accession>
<dbReference type="EnsemblPlants" id="OPUNC04G02440.1">
    <property type="protein sequence ID" value="OPUNC04G02440.1"/>
    <property type="gene ID" value="OPUNC04G02440"/>
</dbReference>
<keyword evidence="2" id="KW-1185">Reference proteome</keyword>
<proteinExistence type="predicted"/>
<dbReference type="STRING" id="4537.A0A0E0KMR0"/>
<evidence type="ECO:0000313" key="1">
    <source>
        <dbReference type="EnsemblPlants" id="OPUNC04G02440.1"/>
    </source>
</evidence>
<dbReference type="HOGENOM" id="CLU_2310697_0_0_1"/>
<dbReference type="Gramene" id="OPUNC04G02440.1">
    <property type="protein sequence ID" value="OPUNC04G02440.1"/>
    <property type="gene ID" value="OPUNC04G02440"/>
</dbReference>
<sequence length="100" mass="11448">MATCIWSRGRTICVPGWNMVSFAKLWSLPCGARCSNHNIYEHPKDVLMEFPELKHIHLQQATIISKMFAPELETTKLRGWSLKRIPATVDSHPVVDCEKD</sequence>
<name>A0A0E0KMR0_ORYPU</name>
<organism evidence="1">
    <name type="scientific">Oryza punctata</name>
    <name type="common">Red rice</name>
    <dbReference type="NCBI Taxonomy" id="4537"/>
    <lineage>
        <taxon>Eukaryota</taxon>
        <taxon>Viridiplantae</taxon>
        <taxon>Streptophyta</taxon>
        <taxon>Embryophyta</taxon>
        <taxon>Tracheophyta</taxon>
        <taxon>Spermatophyta</taxon>
        <taxon>Magnoliopsida</taxon>
        <taxon>Liliopsida</taxon>
        <taxon>Poales</taxon>
        <taxon>Poaceae</taxon>
        <taxon>BOP clade</taxon>
        <taxon>Oryzoideae</taxon>
        <taxon>Oryzeae</taxon>
        <taxon>Oryzinae</taxon>
        <taxon>Oryza</taxon>
    </lineage>
</organism>